<proteinExistence type="predicted"/>
<evidence type="ECO:0008006" key="3">
    <source>
        <dbReference type="Google" id="ProtNLM"/>
    </source>
</evidence>
<gene>
    <name evidence="1" type="ORF">CLO192961_LOCUS441145</name>
</gene>
<dbReference type="Proteomes" id="UP000766486">
    <property type="component" value="Unassembled WGS sequence"/>
</dbReference>
<accession>A0ABY6UZX7</accession>
<protein>
    <recommendedName>
        <fullName evidence="3">DAPG hydrolase PhiG domain-containing protein</fullName>
    </recommendedName>
</protein>
<organism evidence="1 2">
    <name type="scientific">Bionectria ochroleuca</name>
    <name type="common">Gliocladium roseum</name>
    <dbReference type="NCBI Taxonomy" id="29856"/>
    <lineage>
        <taxon>Eukaryota</taxon>
        <taxon>Fungi</taxon>
        <taxon>Dikarya</taxon>
        <taxon>Ascomycota</taxon>
        <taxon>Pezizomycotina</taxon>
        <taxon>Sordariomycetes</taxon>
        <taxon>Hypocreomycetidae</taxon>
        <taxon>Hypocreales</taxon>
        <taxon>Bionectriaceae</taxon>
        <taxon>Clonostachys</taxon>
    </lineage>
</organism>
<evidence type="ECO:0000313" key="2">
    <source>
        <dbReference type="Proteomes" id="UP000766486"/>
    </source>
</evidence>
<keyword evidence="2" id="KW-1185">Reference proteome</keyword>
<evidence type="ECO:0000313" key="1">
    <source>
        <dbReference type="EMBL" id="VUC36233.1"/>
    </source>
</evidence>
<name>A0ABY6UZX7_BIOOC</name>
<reference evidence="1 2" key="1">
    <citation type="submission" date="2019-06" db="EMBL/GenBank/DDBJ databases">
        <authorList>
            <person name="Broberg M."/>
        </authorList>
    </citation>
    <scope>NUCLEOTIDE SEQUENCE [LARGE SCALE GENOMIC DNA]</scope>
</reference>
<comment type="caution">
    <text evidence="1">The sequence shown here is derived from an EMBL/GenBank/DDBJ whole genome shotgun (WGS) entry which is preliminary data.</text>
</comment>
<sequence length="233" mass="27103">MAAPDSLREARLLARNALARAGKLAFKPVSSAKWCDVQRSWTGNLYVRIEHDAVRGCTPAMMRWWFENIGRTTTWDGEGFDGPEVSFYHLWHHRDHEAIVPTSAESTGFTVGTYCRIMEQFNDFHEKIGVQTFTDVLDDQEFTFTVKKWGLSVVRIVHLYSIDDMGMRFYAETQVGVDIPVLGWLINWTVLPFIYSKSTAENWIRHNIEETGRSEDIIPLLYHHYNRTNNRRN</sequence>
<dbReference type="EMBL" id="CABFNS010000928">
    <property type="protein sequence ID" value="VUC36233.1"/>
    <property type="molecule type" value="Genomic_DNA"/>
</dbReference>